<comment type="caution">
    <text evidence="2">The sequence shown here is derived from an EMBL/GenBank/DDBJ whole genome shotgun (WGS) entry which is preliminary data.</text>
</comment>
<evidence type="ECO:0000313" key="3">
    <source>
        <dbReference type="Proteomes" id="UP000194873"/>
    </source>
</evidence>
<accession>A0A243WFW6</accession>
<keyword evidence="1" id="KW-1133">Transmembrane helix</keyword>
<reference evidence="2 3" key="1">
    <citation type="submission" date="2017-01" db="EMBL/GenBank/DDBJ databases">
        <title>A new Hymenobacter.</title>
        <authorList>
            <person name="Liang Y."/>
            <person name="Feng F."/>
        </authorList>
    </citation>
    <scope>NUCLEOTIDE SEQUENCE [LARGE SCALE GENOMIC DNA]</scope>
    <source>
        <strain evidence="2">MIMBbqt21</strain>
    </source>
</reference>
<protein>
    <submittedName>
        <fullName evidence="2">Uncharacterized protein</fullName>
    </submittedName>
</protein>
<sequence>MNKGIGLALKGYGLGAEEVVLRLSAVLVEVAFVVVLRVVVVGVVVWASMPGAFGASARSARTFLVPDTEVEVDVVLAGEDVFVGVVCACRSVEQASKLASRKGVFMRAR</sequence>
<keyword evidence="1" id="KW-0472">Membrane</keyword>
<gene>
    <name evidence="2" type="ORF">BXP70_07735</name>
</gene>
<evidence type="ECO:0000313" key="2">
    <source>
        <dbReference type="EMBL" id="OUJ74651.1"/>
    </source>
</evidence>
<organism evidence="2 3">
    <name type="scientific">Hymenobacter crusticola</name>
    <dbReference type="NCBI Taxonomy" id="1770526"/>
    <lineage>
        <taxon>Bacteria</taxon>
        <taxon>Pseudomonadati</taxon>
        <taxon>Bacteroidota</taxon>
        <taxon>Cytophagia</taxon>
        <taxon>Cytophagales</taxon>
        <taxon>Hymenobacteraceae</taxon>
        <taxon>Hymenobacter</taxon>
    </lineage>
</organism>
<dbReference type="EMBL" id="MTSE01000003">
    <property type="protein sequence ID" value="OUJ74651.1"/>
    <property type="molecule type" value="Genomic_DNA"/>
</dbReference>
<proteinExistence type="predicted"/>
<keyword evidence="3" id="KW-1185">Reference proteome</keyword>
<dbReference type="Proteomes" id="UP000194873">
    <property type="component" value="Unassembled WGS sequence"/>
</dbReference>
<dbReference type="AlphaFoldDB" id="A0A243WFW6"/>
<keyword evidence="1" id="KW-0812">Transmembrane</keyword>
<evidence type="ECO:0000256" key="1">
    <source>
        <dbReference type="SAM" id="Phobius"/>
    </source>
</evidence>
<name>A0A243WFW6_9BACT</name>
<feature type="transmembrane region" description="Helical" evidence="1">
    <location>
        <begin position="20"/>
        <end position="48"/>
    </location>
</feature>